<keyword evidence="2" id="KW-1185">Reference proteome</keyword>
<sequence length="132" mass="15061">MVLKTKKVDLDKSKFGLRLFTKKGKVKETISNVSRIKDVHKRQHSSASRSARSIPVLSIRNGILMSVVRRSDRELLNHDSVKTPDGCGLNLVQHCGIGECQYRDGRRYAFAQDVHDTPIFVIKNQRRSKMDI</sequence>
<name>A0AA36H184_CYLNA</name>
<proteinExistence type="predicted"/>
<evidence type="ECO:0000313" key="2">
    <source>
        <dbReference type="Proteomes" id="UP001176961"/>
    </source>
</evidence>
<gene>
    <name evidence="1" type="ORF">CYNAS_LOCUS13842</name>
</gene>
<dbReference type="EMBL" id="CATQJL010000305">
    <property type="protein sequence ID" value="CAJ0601859.1"/>
    <property type="molecule type" value="Genomic_DNA"/>
</dbReference>
<dbReference type="AlphaFoldDB" id="A0AA36H184"/>
<dbReference type="Proteomes" id="UP001176961">
    <property type="component" value="Unassembled WGS sequence"/>
</dbReference>
<organism evidence="1 2">
    <name type="scientific">Cylicocyclus nassatus</name>
    <name type="common">Nematode worm</name>
    <dbReference type="NCBI Taxonomy" id="53992"/>
    <lineage>
        <taxon>Eukaryota</taxon>
        <taxon>Metazoa</taxon>
        <taxon>Ecdysozoa</taxon>
        <taxon>Nematoda</taxon>
        <taxon>Chromadorea</taxon>
        <taxon>Rhabditida</taxon>
        <taxon>Rhabditina</taxon>
        <taxon>Rhabditomorpha</taxon>
        <taxon>Strongyloidea</taxon>
        <taxon>Strongylidae</taxon>
        <taxon>Cylicocyclus</taxon>
    </lineage>
</organism>
<comment type="caution">
    <text evidence="1">The sequence shown here is derived from an EMBL/GenBank/DDBJ whole genome shotgun (WGS) entry which is preliminary data.</text>
</comment>
<reference evidence="1" key="1">
    <citation type="submission" date="2023-07" db="EMBL/GenBank/DDBJ databases">
        <authorList>
            <consortium name="CYATHOMIX"/>
        </authorList>
    </citation>
    <scope>NUCLEOTIDE SEQUENCE</scope>
    <source>
        <strain evidence="1">N/A</strain>
    </source>
</reference>
<evidence type="ECO:0000313" key="1">
    <source>
        <dbReference type="EMBL" id="CAJ0601859.1"/>
    </source>
</evidence>
<accession>A0AA36H184</accession>
<protein>
    <submittedName>
        <fullName evidence="1">Uncharacterized protein</fullName>
    </submittedName>
</protein>